<dbReference type="SUPFAM" id="SSF55455">
    <property type="entry name" value="SRF-like"/>
    <property type="match status" value="1"/>
</dbReference>
<dbReference type="ExpressionAtlas" id="A0A654GAE4">
    <property type="expression patterns" value="baseline and differential"/>
</dbReference>
<dbReference type="GO" id="GO:0045944">
    <property type="term" value="P:positive regulation of transcription by RNA polymerase II"/>
    <property type="evidence" value="ECO:0007669"/>
    <property type="project" value="InterPro"/>
</dbReference>
<evidence type="ECO:0000256" key="2">
    <source>
        <dbReference type="ARBA" id="ARBA00023015"/>
    </source>
</evidence>
<dbReference type="GO" id="GO:0046983">
    <property type="term" value="F:protein dimerization activity"/>
    <property type="evidence" value="ECO:0007669"/>
    <property type="project" value="InterPro"/>
</dbReference>
<dbReference type="PROSITE" id="PS50066">
    <property type="entry name" value="MADS_BOX_2"/>
    <property type="match status" value="1"/>
</dbReference>
<keyword evidence="5" id="KW-0539">Nucleus</keyword>
<evidence type="ECO:0000313" key="7">
    <source>
        <dbReference type="EMBL" id="VYS69805.1"/>
    </source>
</evidence>
<dbReference type="SMART" id="SM00432">
    <property type="entry name" value="MADS"/>
    <property type="match status" value="1"/>
</dbReference>
<dbReference type="InterPro" id="IPR002100">
    <property type="entry name" value="TF_MADSbox"/>
</dbReference>
<dbReference type="FunFam" id="3.40.1810.10:FF:000023">
    <property type="entry name" value="MADS-box protein-like"/>
    <property type="match status" value="1"/>
</dbReference>
<proteinExistence type="predicted"/>
<dbReference type="GO" id="GO:0000981">
    <property type="term" value="F:DNA-binding transcription factor activity, RNA polymerase II-specific"/>
    <property type="evidence" value="ECO:0007669"/>
    <property type="project" value="InterPro"/>
</dbReference>
<evidence type="ECO:0000256" key="1">
    <source>
        <dbReference type="ARBA" id="ARBA00004123"/>
    </source>
</evidence>
<evidence type="ECO:0000256" key="3">
    <source>
        <dbReference type="ARBA" id="ARBA00023125"/>
    </source>
</evidence>
<accession>A0A654GAE4</accession>
<dbReference type="Proteomes" id="UP000426265">
    <property type="component" value="Unassembled WGS sequence"/>
</dbReference>
<dbReference type="AlphaFoldDB" id="A0A654GAE4"/>
<dbReference type="GO" id="GO:0005634">
    <property type="term" value="C:nucleus"/>
    <property type="evidence" value="ECO:0007669"/>
    <property type="project" value="UniProtKB-SubCell"/>
</dbReference>
<gene>
    <name evidence="7" type="ORF">AN1_LOCUS25190</name>
</gene>
<evidence type="ECO:0000313" key="8">
    <source>
        <dbReference type="Proteomes" id="UP000426265"/>
    </source>
</evidence>
<sequence length="368" mass="41037">MVKKGGTKRKIAIETIQKRDSLRVTCTKRREGLYSKASQLCLLSDAQIAILATPPSSESNVSFYSFGHSSVDAVVSAFLSGQRPVPKDNKETREDVGICLTRNNLGLGFWWNDESLARSENPQEISEAIDSMRTLLRNLKELRADEALACNQAFVNDHEDLKNNDKCDFVSDHETHDQTLILQSASPICCIPENLNEITQEPNQALNIQSSTSAICCVPDNSPENFNEITEEQDQIRSICETFCVTDNNAALPEMNLDYDQDIGFDTPFESALNDWFSDNTTHQEISAISSPNSCDENMTNATKPLEPQKDEKQLVPEEALIVLVGPLTRSKSKKFNQAINGLLKELKKNQEDVTQSSFIVITAQEAR</sequence>
<evidence type="ECO:0000256" key="4">
    <source>
        <dbReference type="ARBA" id="ARBA00023163"/>
    </source>
</evidence>
<dbReference type="InterPro" id="IPR033897">
    <property type="entry name" value="SRF-like_MADS-box"/>
</dbReference>
<keyword evidence="3" id="KW-0238">DNA-binding</keyword>
<dbReference type="PANTHER" id="PTHR11945:SF702">
    <property type="entry name" value="AGAMOUS-LIKE 83-RELATED"/>
    <property type="match status" value="1"/>
</dbReference>
<feature type="domain" description="MADS-box" evidence="6">
    <location>
        <begin position="6"/>
        <end position="51"/>
    </location>
</feature>
<dbReference type="CDD" id="cd00266">
    <property type="entry name" value="MADS_SRF_like"/>
    <property type="match status" value="1"/>
</dbReference>
<dbReference type="GO" id="GO:0000987">
    <property type="term" value="F:cis-regulatory region sequence-specific DNA binding"/>
    <property type="evidence" value="ECO:0007669"/>
    <property type="project" value="InterPro"/>
</dbReference>
<dbReference type="InterPro" id="IPR036879">
    <property type="entry name" value="TF_MADSbox_sf"/>
</dbReference>
<comment type="subcellular location">
    <subcellularLocation>
        <location evidence="1">Nucleus</location>
    </subcellularLocation>
</comment>
<organism evidence="7 8">
    <name type="scientific">Arabidopsis thaliana</name>
    <name type="common">Mouse-ear cress</name>
    <dbReference type="NCBI Taxonomy" id="3702"/>
    <lineage>
        <taxon>Eukaryota</taxon>
        <taxon>Viridiplantae</taxon>
        <taxon>Streptophyta</taxon>
        <taxon>Embryophyta</taxon>
        <taxon>Tracheophyta</taxon>
        <taxon>Spermatophyta</taxon>
        <taxon>Magnoliopsida</taxon>
        <taxon>eudicotyledons</taxon>
        <taxon>Gunneridae</taxon>
        <taxon>Pentapetalae</taxon>
        <taxon>rosids</taxon>
        <taxon>malvids</taxon>
        <taxon>Brassicales</taxon>
        <taxon>Brassicaceae</taxon>
        <taxon>Camelineae</taxon>
        <taxon>Arabidopsis</taxon>
    </lineage>
</organism>
<reference evidence="7 8" key="1">
    <citation type="submission" date="2019-11" db="EMBL/GenBank/DDBJ databases">
        <authorList>
            <person name="Jiao W.-B."/>
            <person name="Schneeberger K."/>
        </authorList>
    </citation>
    <scope>NUCLEOTIDE SEQUENCE [LARGE SCALE GENOMIC DNA]</scope>
    <source>
        <strain evidence="8">cv. An-1</strain>
    </source>
</reference>
<evidence type="ECO:0000256" key="5">
    <source>
        <dbReference type="ARBA" id="ARBA00023242"/>
    </source>
</evidence>
<dbReference type="Pfam" id="PF00319">
    <property type="entry name" value="SRF-TF"/>
    <property type="match status" value="1"/>
</dbReference>
<keyword evidence="2" id="KW-0805">Transcription regulation</keyword>
<protein>
    <recommendedName>
        <fullName evidence="6">MADS-box domain-containing protein</fullName>
    </recommendedName>
</protein>
<dbReference type="EMBL" id="CACRSJ010000110">
    <property type="protein sequence ID" value="VYS69805.1"/>
    <property type="molecule type" value="Genomic_DNA"/>
</dbReference>
<dbReference type="Gene3D" id="3.40.1810.10">
    <property type="entry name" value="Transcription factor, MADS-box"/>
    <property type="match status" value="1"/>
</dbReference>
<keyword evidence="4" id="KW-0804">Transcription</keyword>
<dbReference type="PANTHER" id="PTHR11945">
    <property type="entry name" value="MADS BOX PROTEIN"/>
    <property type="match status" value="1"/>
</dbReference>
<name>A0A654GAE4_ARATH</name>
<evidence type="ECO:0000259" key="6">
    <source>
        <dbReference type="PROSITE" id="PS50066"/>
    </source>
</evidence>